<feature type="domain" description="Response regulatory" evidence="8">
    <location>
        <begin position="247"/>
        <end position="363"/>
    </location>
</feature>
<dbReference type="InterPro" id="IPR001789">
    <property type="entry name" value="Sig_transdc_resp-reg_receiver"/>
</dbReference>
<name>A0A944CF64_9HYPH</name>
<evidence type="ECO:0000313" key="9">
    <source>
        <dbReference type="EMBL" id="MBS8261929.1"/>
    </source>
</evidence>
<comment type="caution">
    <text evidence="9">The sequence shown here is derived from an EMBL/GenBank/DDBJ whole genome shotgun (WGS) entry which is preliminary data.</text>
</comment>
<comment type="catalytic activity">
    <reaction evidence="1">
        <text>ATP + protein L-histidine = ADP + protein N-phospho-L-histidine.</text>
        <dbReference type="EC" id="2.7.13.3"/>
    </reaction>
</comment>
<dbReference type="Proteomes" id="UP000705379">
    <property type="component" value="Unassembled WGS sequence"/>
</dbReference>
<dbReference type="SUPFAM" id="SSF52172">
    <property type="entry name" value="CheY-like"/>
    <property type="match status" value="1"/>
</dbReference>
<dbReference type="PANTHER" id="PTHR43047:SF72">
    <property type="entry name" value="OSMOSENSING HISTIDINE PROTEIN KINASE SLN1"/>
    <property type="match status" value="1"/>
</dbReference>
<organism evidence="9 10">
    <name type="scientific">Roseibium polysiphoniae</name>
    <dbReference type="NCBI Taxonomy" id="2571221"/>
    <lineage>
        <taxon>Bacteria</taxon>
        <taxon>Pseudomonadati</taxon>
        <taxon>Pseudomonadota</taxon>
        <taxon>Alphaproteobacteria</taxon>
        <taxon>Hyphomicrobiales</taxon>
        <taxon>Stappiaceae</taxon>
        <taxon>Roseibium</taxon>
    </lineage>
</organism>
<reference evidence="9" key="2">
    <citation type="journal article" date="2021" name="Microorganisms">
        <title>Bacterial Dimethylsulfoniopropionate Biosynthesis in the East China Sea.</title>
        <authorList>
            <person name="Liu J."/>
            <person name="Zhang Y."/>
            <person name="Liu J."/>
            <person name="Zhong H."/>
            <person name="Williams B.T."/>
            <person name="Zheng Y."/>
            <person name="Curson A.R.J."/>
            <person name="Sun C."/>
            <person name="Sun H."/>
            <person name="Song D."/>
            <person name="Wagner Mackenzie B."/>
            <person name="Bermejo Martinez A."/>
            <person name="Todd J.D."/>
            <person name="Zhang X.H."/>
        </authorList>
    </citation>
    <scope>NUCLEOTIDE SEQUENCE</scope>
    <source>
        <strain evidence="9">AESS21</strain>
    </source>
</reference>
<dbReference type="SMART" id="SM00387">
    <property type="entry name" value="HATPase_c"/>
    <property type="match status" value="1"/>
</dbReference>
<dbReference type="InterPro" id="IPR036097">
    <property type="entry name" value="HisK_dim/P_sf"/>
</dbReference>
<keyword evidence="4" id="KW-0808">Transferase</keyword>
<dbReference type="EC" id="2.7.13.3" evidence="2"/>
<dbReference type="InterPro" id="IPR011006">
    <property type="entry name" value="CheY-like_superfamily"/>
</dbReference>
<evidence type="ECO:0000259" key="8">
    <source>
        <dbReference type="PROSITE" id="PS50110"/>
    </source>
</evidence>
<evidence type="ECO:0000256" key="1">
    <source>
        <dbReference type="ARBA" id="ARBA00000085"/>
    </source>
</evidence>
<dbReference type="InterPro" id="IPR003594">
    <property type="entry name" value="HATPase_dom"/>
</dbReference>
<evidence type="ECO:0000256" key="6">
    <source>
        <dbReference type="PROSITE-ProRule" id="PRU00169"/>
    </source>
</evidence>
<dbReference type="GO" id="GO:0005886">
    <property type="term" value="C:plasma membrane"/>
    <property type="evidence" value="ECO:0007669"/>
    <property type="project" value="TreeGrafter"/>
</dbReference>
<dbReference type="Gene3D" id="1.10.287.130">
    <property type="match status" value="1"/>
</dbReference>
<proteinExistence type="predicted"/>
<dbReference type="PANTHER" id="PTHR43047">
    <property type="entry name" value="TWO-COMPONENT HISTIDINE PROTEIN KINASE"/>
    <property type="match status" value="1"/>
</dbReference>
<dbReference type="AlphaFoldDB" id="A0A944CF64"/>
<gene>
    <name evidence="9" type="ORF">DYI23_17000</name>
</gene>
<evidence type="ECO:0000256" key="2">
    <source>
        <dbReference type="ARBA" id="ARBA00012438"/>
    </source>
</evidence>
<dbReference type="SUPFAM" id="SSF47384">
    <property type="entry name" value="Homodimeric domain of signal transducing histidine kinase"/>
    <property type="match status" value="1"/>
</dbReference>
<dbReference type="PROSITE" id="PS50109">
    <property type="entry name" value="HIS_KIN"/>
    <property type="match status" value="1"/>
</dbReference>
<evidence type="ECO:0000256" key="3">
    <source>
        <dbReference type="ARBA" id="ARBA00022553"/>
    </source>
</evidence>
<dbReference type="GO" id="GO:0000155">
    <property type="term" value="F:phosphorelay sensor kinase activity"/>
    <property type="evidence" value="ECO:0007669"/>
    <property type="project" value="InterPro"/>
</dbReference>
<dbReference type="CDD" id="cd17546">
    <property type="entry name" value="REC_hyHK_CKI1_RcsC-like"/>
    <property type="match status" value="1"/>
</dbReference>
<sequence>MDGDHDQNHEIALLAHDLRTPLSAMKLTAELIGAEKLSPIQVERLNLLIRSIDALSDMTGALLHTSETGGRMPELSEIAADTAELFRAPAEAKGLGYKAEIEASKIRLEPVRAGALRRVMTTLLDNAVKYTDAGNVSISFEILPGEDGASTEIRLAVADTGPGIDPMERRRLFKPYVRGAAGKARSPGSGLGLWGASQLVADLGGKLRLISPKAGGCRFEMNLPLAPETTESVVRADPADVSDAEAHVLIVDDNETNRRLLSALLESFGISCDQVPSGMDALKIILETDYDAVLLDLHMPVMDGLETASRIRELHTTEGLPLIAVTAAMESIGDKRMRQAGFVEVLAKPLSPSLLFQAMEHARRHHAARLNVSAT</sequence>
<accession>A0A944CF64</accession>
<evidence type="ECO:0000256" key="5">
    <source>
        <dbReference type="ARBA" id="ARBA00022777"/>
    </source>
</evidence>
<dbReference type="EMBL" id="QTKU01000004">
    <property type="protein sequence ID" value="MBS8261929.1"/>
    <property type="molecule type" value="Genomic_DNA"/>
</dbReference>
<dbReference type="SMART" id="SM00448">
    <property type="entry name" value="REC"/>
    <property type="match status" value="1"/>
</dbReference>
<dbReference type="InterPro" id="IPR005467">
    <property type="entry name" value="His_kinase_dom"/>
</dbReference>
<dbReference type="Pfam" id="PF00512">
    <property type="entry name" value="HisKA"/>
    <property type="match status" value="1"/>
</dbReference>
<dbReference type="SUPFAM" id="SSF55874">
    <property type="entry name" value="ATPase domain of HSP90 chaperone/DNA topoisomerase II/histidine kinase"/>
    <property type="match status" value="1"/>
</dbReference>
<protein>
    <recommendedName>
        <fullName evidence="2">histidine kinase</fullName>
        <ecNumber evidence="2">2.7.13.3</ecNumber>
    </recommendedName>
</protein>
<dbReference type="GO" id="GO:0009927">
    <property type="term" value="F:histidine phosphotransfer kinase activity"/>
    <property type="evidence" value="ECO:0007669"/>
    <property type="project" value="TreeGrafter"/>
</dbReference>
<dbReference type="Pfam" id="PF00072">
    <property type="entry name" value="Response_reg"/>
    <property type="match status" value="1"/>
</dbReference>
<dbReference type="SMART" id="SM00388">
    <property type="entry name" value="HisKA"/>
    <property type="match status" value="1"/>
</dbReference>
<feature type="modified residue" description="4-aspartylphosphate" evidence="6">
    <location>
        <position position="296"/>
    </location>
</feature>
<dbReference type="PROSITE" id="PS50110">
    <property type="entry name" value="RESPONSE_REGULATORY"/>
    <property type="match status" value="1"/>
</dbReference>
<evidence type="ECO:0000259" key="7">
    <source>
        <dbReference type="PROSITE" id="PS50109"/>
    </source>
</evidence>
<reference evidence="9" key="1">
    <citation type="submission" date="2018-08" db="EMBL/GenBank/DDBJ databases">
        <authorList>
            <person name="Jin W."/>
            <person name="Wang H."/>
            <person name="Yang Y."/>
            <person name="Li M."/>
            <person name="Liu J."/>
        </authorList>
    </citation>
    <scope>NUCLEOTIDE SEQUENCE</scope>
    <source>
        <strain evidence="9">AESS21</strain>
    </source>
</reference>
<dbReference type="CDD" id="cd00082">
    <property type="entry name" value="HisKA"/>
    <property type="match status" value="1"/>
</dbReference>
<dbReference type="PRINTS" id="PR00344">
    <property type="entry name" value="BCTRLSENSOR"/>
</dbReference>
<evidence type="ECO:0000313" key="10">
    <source>
        <dbReference type="Proteomes" id="UP000705379"/>
    </source>
</evidence>
<dbReference type="InterPro" id="IPR004358">
    <property type="entry name" value="Sig_transdc_His_kin-like_C"/>
</dbReference>
<feature type="domain" description="Histidine kinase" evidence="7">
    <location>
        <begin position="13"/>
        <end position="227"/>
    </location>
</feature>
<evidence type="ECO:0000256" key="4">
    <source>
        <dbReference type="ARBA" id="ARBA00022679"/>
    </source>
</evidence>
<dbReference type="Pfam" id="PF02518">
    <property type="entry name" value="HATPase_c"/>
    <property type="match status" value="1"/>
</dbReference>
<dbReference type="InterPro" id="IPR036890">
    <property type="entry name" value="HATPase_C_sf"/>
</dbReference>
<dbReference type="Gene3D" id="3.40.50.2300">
    <property type="match status" value="1"/>
</dbReference>
<dbReference type="RefSeq" id="WP_213217249.1">
    <property type="nucleotide sequence ID" value="NZ_QTKU01000004.1"/>
</dbReference>
<keyword evidence="3 6" id="KW-0597">Phosphoprotein</keyword>
<dbReference type="InterPro" id="IPR003661">
    <property type="entry name" value="HisK_dim/P_dom"/>
</dbReference>
<keyword evidence="5" id="KW-0418">Kinase</keyword>
<dbReference type="Gene3D" id="3.30.565.10">
    <property type="entry name" value="Histidine kinase-like ATPase, C-terminal domain"/>
    <property type="match status" value="1"/>
</dbReference>